<evidence type="ECO:0000313" key="6">
    <source>
        <dbReference type="Proteomes" id="UP000198939"/>
    </source>
</evidence>
<evidence type="ECO:0000259" key="2">
    <source>
        <dbReference type="Pfam" id="PF01205"/>
    </source>
</evidence>
<keyword evidence="6" id="KW-1185">Reference proteome</keyword>
<dbReference type="GO" id="GO:0005737">
    <property type="term" value="C:cytoplasm"/>
    <property type="evidence" value="ECO:0007669"/>
    <property type="project" value="TreeGrafter"/>
</dbReference>
<dbReference type="PANTHER" id="PTHR16301">
    <property type="entry name" value="IMPACT-RELATED"/>
    <property type="match status" value="1"/>
</dbReference>
<dbReference type="Pfam" id="PF01205">
    <property type="entry name" value="Impact_N"/>
    <property type="match status" value="1"/>
</dbReference>
<dbReference type="GO" id="GO:0006446">
    <property type="term" value="P:regulation of translational initiation"/>
    <property type="evidence" value="ECO:0007669"/>
    <property type="project" value="TreeGrafter"/>
</dbReference>
<evidence type="ECO:0000256" key="1">
    <source>
        <dbReference type="ARBA" id="ARBA00007665"/>
    </source>
</evidence>
<reference evidence="5" key="3">
    <citation type="submission" date="2016-10" db="EMBL/GenBank/DDBJ databases">
        <authorList>
            <person name="Wibberg D."/>
        </authorList>
    </citation>
    <scope>NUCLEOTIDE SEQUENCE [LARGE SCALE GENOMIC DNA]</scope>
</reference>
<accession>A0A1H8L5N1</accession>
<dbReference type="PANTHER" id="PTHR16301:SF20">
    <property type="entry name" value="IMPACT FAMILY MEMBER YIGZ"/>
    <property type="match status" value="1"/>
</dbReference>
<dbReference type="InterPro" id="IPR001498">
    <property type="entry name" value="Impact_N"/>
</dbReference>
<evidence type="ECO:0000313" key="3">
    <source>
        <dbReference type="EMBL" id="SEH86290.1"/>
    </source>
</evidence>
<dbReference type="EMBL" id="FNXB01000012">
    <property type="protein sequence ID" value="SEH86290.1"/>
    <property type="molecule type" value="Genomic_DNA"/>
</dbReference>
<dbReference type="Gene3D" id="3.30.230.30">
    <property type="entry name" value="Impact, N-terminal domain"/>
    <property type="match status" value="1"/>
</dbReference>
<proteinExistence type="inferred from homology"/>
<feature type="domain" description="Impact N-terminal" evidence="2">
    <location>
        <begin position="54"/>
        <end position="154"/>
    </location>
</feature>
<dbReference type="InterPro" id="IPR020569">
    <property type="entry name" value="UPF0029_Impact_CS"/>
</dbReference>
<evidence type="ECO:0000313" key="4">
    <source>
        <dbReference type="EMBL" id="SEO00126.1"/>
    </source>
</evidence>
<dbReference type="PROSITE" id="PS00910">
    <property type="entry name" value="UPF0029"/>
    <property type="match status" value="1"/>
</dbReference>
<dbReference type="Proteomes" id="UP000198939">
    <property type="component" value="Unassembled WGS sequence"/>
</dbReference>
<dbReference type="STRING" id="501024.RTCCBAU85039_2750"/>
<name>A0A1H8L5N1_9HYPH</name>
<dbReference type="EMBL" id="FOCV01000010">
    <property type="protein sequence ID" value="SEO00126.1"/>
    <property type="molecule type" value="Genomic_DNA"/>
</dbReference>
<gene>
    <name evidence="3" type="primary">yigZ</name>
    <name evidence="3" type="ORF">RTCCBAU85039_2750</name>
    <name evidence="4" type="ORF">SAMN05216228_1010109</name>
</gene>
<dbReference type="Proteomes" id="UP000183063">
    <property type="component" value="Unassembled WGS sequence"/>
</dbReference>
<protein>
    <submittedName>
        <fullName evidence="3">IMPACT family member YigZ</fullName>
    </submittedName>
    <submittedName>
        <fullName evidence="4">Uncharacterized protein, YigZ family</fullName>
    </submittedName>
</protein>
<sequence>MRTGIAMLGGLLHPHIRPLPDEIFVRHLRSVATLAYIAVMYSLERPTSLEQVVKRSRFLAIGVPVASELEAKEALAAHCHGDANHNCWAWRIGQTYRFNDDGEPGGTAGKPILQAIDGQSLDKVLVIVTRWFGGVLLGTGGLIRAYGGTAAACLRAGELIELVPTLEGTIRAAFSDLAILKARLAAFEGVHVLSETFSGAGAEITASFPQAKSGEIARLIADTTSGRSALVLTQ</sequence>
<dbReference type="AlphaFoldDB" id="A0A1H8L5N1"/>
<dbReference type="InterPro" id="IPR020568">
    <property type="entry name" value="Ribosomal_Su5_D2-typ_SF"/>
</dbReference>
<dbReference type="InterPro" id="IPR036956">
    <property type="entry name" value="Impact_N_sf"/>
</dbReference>
<comment type="similarity">
    <text evidence="1">Belongs to the IMPACT family.</text>
</comment>
<dbReference type="SUPFAM" id="SSF54211">
    <property type="entry name" value="Ribosomal protein S5 domain 2-like"/>
    <property type="match status" value="1"/>
</dbReference>
<reference evidence="4 6" key="2">
    <citation type="submission" date="2016-10" db="EMBL/GenBank/DDBJ databases">
        <authorList>
            <person name="Varghese N."/>
            <person name="Submissions S."/>
        </authorList>
    </citation>
    <scope>NUCLEOTIDE SEQUENCE [LARGE SCALE GENOMIC DNA]</scope>
    <source>
        <strain evidence="4 6">CGMCC 1.7071</strain>
    </source>
</reference>
<reference evidence="3" key="1">
    <citation type="submission" date="2016-10" db="EMBL/GenBank/DDBJ databases">
        <authorList>
            <person name="de Groot N.N."/>
        </authorList>
    </citation>
    <scope>NUCLEOTIDE SEQUENCE [LARGE SCALE GENOMIC DNA]</scope>
    <source>
        <strain evidence="3">CCBAU85039</strain>
    </source>
</reference>
<dbReference type="InterPro" id="IPR023582">
    <property type="entry name" value="Impact"/>
</dbReference>
<evidence type="ECO:0000313" key="5">
    <source>
        <dbReference type="Proteomes" id="UP000183063"/>
    </source>
</evidence>
<organism evidence="3 5">
    <name type="scientific">Rhizobium tibeticum</name>
    <dbReference type="NCBI Taxonomy" id="501024"/>
    <lineage>
        <taxon>Bacteria</taxon>
        <taxon>Pseudomonadati</taxon>
        <taxon>Pseudomonadota</taxon>
        <taxon>Alphaproteobacteria</taxon>
        <taxon>Hyphomicrobiales</taxon>
        <taxon>Rhizobiaceae</taxon>
        <taxon>Rhizobium/Agrobacterium group</taxon>
        <taxon>Rhizobium</taxon>
    </lineage>
</organism>